<proteinExistence type="predicted"/>
<keyword evidence="3" id="KW-1185">Reference proteome</keyword>
<dbReference type="PANTHER" id="PTHR46309">
    <property type="entry name" value="PHD FINGER PROTEIN 12"/>
    <property type="match status" value="1"/>
</dbReference>
<reference evidence="2" key="1">
    <citation type="submission" date="2023-04" db="EMBL/GenBank/DDBJ databases">
        <authorList>
            <person name="Vijverberg K."/>
            <person name="Xiong W."/>
            <person name="Schranz E."/>
        </authorList>
    </citation>
    <scope>NUCLEOTIDE SEQUENCE</scope>
</reference>
<dbReference type="AlphaFoldDB" id="A0AA35Z225"/>
<dbReference type="PANTHER" id="PTHR46309:SF1">
    <property type="entry name" value="PHD FINGER PROTEIN 12"/>
    <property type="match status" value="1"/>
</dbReference>
<dbReference type="Pfam" id="PF23209">
    <property type="entry name" value="IDM1_C"/>
    <property type="match status" value="1"/>
</dbReference>
<dbReference type="SUPFAM" id="SSF55729">
    <property type="entry name" value="Acyl-CoA N-acyltransferases (Nat)"/>
    <property type="match status" value="1"/>
</dbReference>
<organism evidence="2 3">
    <name type="scientific">Lactuca saligna</name>
    <name type="common">Willowleaf lettuce</name>
    <dbReference type="NCBI Taxonomy" id="75948"/>
    <lineage>
        <taxon>Eukaryota</taxon>
        <taxon>Viridiplantae</taxon>
        <taxon>Streptophyta</taxon>
        <taxon>Embryophyta</taxon>
        <taxon>Tracheophyta</taxon>
        <taxon>Spermatophyta</taxon>
        <taxon>Magnoliopsida</taxon>
        <taxon>eudicotyledons</taxon>
        <taxon>Gunneridae</taxon>
        <taxon>Pentapetalae</taxon>
        <taxon>asterids</taxon>
        <taxon>campanulids</taxon>
        <taxon>Asterales</taxon>
        <taxon>Asteraceae</taxon>
        <taxon>Cichorioideae</taxon>
        <taxon>Cichorieae</taxon>
        <taxon>Lactucinae</taxon>
        <taxon>Lactuca</taxon>
    </lineage>
</organism>
<dbReference type="GO" id="GO:0006357">
    <property type="term" value="P:regulation of transcription by RNA polymerase II"/>
    <property type="evidence" value="ECO:0007669"/>
    <property type="project" value="TreeGrafter"/>
</dbReference>
<dbReference type="InterPro" id="IPR056511">
    <property type="entry name" value="IDM1_C"/>
</dbReference>
<gene>
    <name evidence="2" type="ORF">LSALG_LOCUS23977</name>
</gene>
<name>A0AA35Z225_LACSI</name>
<protein>
    <recommendedName>
        <fullName evidence="1">Increased DNA methylation 1 C-terminal domain-containing protein</fullName>
    </recommendedName>
</protein>
<dbReference type="Proteomes" id="UP001177003">
    <property type="component" value="Chromosome 5"/>
</dbReference>
<evidence type="ECO:0000259" key="1">
    <source>
        <dbReference type="Pfam" id="PF23209"/>
    </source>
</evidence>
<dbReference type="InterPro" id="IPR042163">
    <property type="entry name" value="PHF12"/>
</dbReference>
<evidence type="ECO:0000313" key="3">
    <source>
        <dbReference type="Proteomes" id="UP001177003"/>
    </source>
</evidence>
<dbReference type="GO" id="GO:0005634">
    <property type="term" value="C:nucleus"/>
    <property type="evidence" value="ECO:0007669"/>
    <property type="project" value="TreeGrafter"/>
</dbReference>
<sequence length="153" mass="17755">MGLSRRVECNSKLVVALSVNDECFVPVLDRRSGINLVHNIKLEQVNSGFFTSILERGDEMICVASIRIHGTQLPEMPFIGTRHLYRRQRMCRRLLTAVESVLSSLHIEKLIIHAIAEHMHTWIDVFSFKPLEETHRQEMRSIDMLVFPRTDML</sequence>
<dbReference type="GO" id="GO:0003714">
    <property type="term" value="F:transcription corepressor activity"/>
    <property type="evidence" value="ECO:0007669"/>
    <property type="project" value="InterPro"/>
</dbReference>
<dbReference type="InterPro" id="IPR016181">
    <property type="entry name" value="Acyl_CoA_acyltransferase"/>
</dbReference>
<evidence type="ECO:0000313" key="2">
    <source>
        <dbReference type="EMBL" id="CAI9284450.1"/>
    </source>
</evidence>
<dbReference type="EMBL" id="OX465081">
    <property type="protein sequence ID" value="CAI9284450.1"/>
    <property type="molecule type" value="Genomic_DNA"/>
</dbReference>
<accession>A0AA35Z225</accession>
<feature type="domain" description="Increased DNA methylation 1 C-terminal" evidence="1">
    <location>
        <begin position="24"/>
        <end position="153"/>
    </location>
</feature>